<dbReference type="AlphaFoldDB" id="D0SGI0"/>
<name>D0SGI0_ACIJO</name>
<sequence>MKHHNDPKALMYPMLEEQNMQNFRLQSADIALFNAR</sequence>
<organism evidence="1 2">
    <name type="scientific">Acinetobacter johnsonii SH046</name>
    <dbReference type="NCBI Taxonomy" id="575586"/>
    <lineage>
        <taxon>Bacteria</taxon>
        <taxon>Pseudomonadati</taxon>
        <taxon>Pseudomonadota</taxon>
        <taxon>Gammaproteobacteria</taxon>
        <taxon>Moraxellales</taxon>
        <taxon>Moraxellaceae</taxon>
        <taxon>Acinetobacter</taxon>
    </lineage>
</organism>
<evidence type="ECO:0000313" key="2">
    <source>
        <dbReference type="Proteomes" id="UP000012047"/>
    </source>
</evidence>
<protein>
    <submittedName>
        <fullName evidence="1">Uncharacterized protein</fullName>
    </submittedName>
</protein>
<proteinExistence type="predicted"/>
<dbReference type="HOGENOM" id="CLU_220404_0_0_6"/>
<gene>
    <name evidence="1" type="ORF">HMPREF0016_02953</name>
</gene>
<accession>D0SGI0</accession>
<evidence type="ECO:0000313" key="1">
    <source>
        <dbReference type="EMBL" id="EEY94938.1"/>
    </source>
</evidence>
<dbReference type="EMBL" id="GG704972">
    <property type="protein sequence ID" value="EEY94938.1"/>
    <property type="molecule type" value="Genomic_DNA"/>
</dbReference>
<reference evidence="2" key="1">
    <citation type="journal article" date="2012" name="PLoS ONE">
        <title>The success of Acinetobacter species; genetic, metabolic and virulence attributes.</title>
        <authorList>
            <person name="Peleg A.Y."/>
            <person name="de Breij A."/>
            <person name="Adams M.D."/>
            <person name="Cerqueira G.M."/>
            <person name="Mocali S."/>
            <person name="Galardini M."/>
            <person name="Nibbering P.H."/>
            <person name="Earl A.M."/>
            <person name="Ward D.V."/>
            <person name="Paterson D.L."/>
            <person name="Seifert H."/>
            <person name="Dijkshoorn L."/>
        </authorList>
    </citation>
    <scope>NUCLEOTIDE SEQUENCE [LARGE SCALE GENOMIC DNA]</scope>
    <source>
        <strain evidence="2">SH046</strain>
    </source>
</reference>
<dbReference type="Proteomes" id="UP000012047">
    <property type="component" value="Unassembled WGS sequence"/>
</dbReference>